<sequence length="57" mass="6726">MDGEISQNQGTRRKEGHTMSKLDANEKFNNAYSYRKPTKCPYFLHWFTANTVVEQKE</sequence>
<organism evidence="2 3">
    <name type="scientific">Malus baccata</name>
    <name type="common">Siberian crab apple</name>
    <name type="synonym">Pyrus baccata</name>
    <dbReference type="NCBI Taxonomy" id="106549"/>
    <lineage>
        <taxon>Eukaryota</taxon>
        <taxon>Viridiplantae</taxon>
        <taxon>Streptophyta</taxon>
        <taxon>Embryophyta</taxon>
        <taxon>Tracheophyta</taxon>
        <taxon>Spermatophyta</taxon>
        <taxon>Magnoliopsida</taxon>
        <taxon>eudicotyledons</taxon>
        <taxon>Gunneridae</taxon>
        <taxon>Pentapetalae</taxon>
        <taxon>rosids</taxon>
        <taxon>fabids</taxon>
        <taxon>Rosales</taxon>
        <taxon>Rosaceae</taxon>
        <taxon>Amygdaloideae</taxon>
        <taxon>Maleae</taxon>
        <taxon>Malus</taxon>
    </lineage>
</organism>
<feature type="region of interest" description="Disordered" evidence="1">
    <location>
        <begin position="1"/>
        <end position="22"/>
    </location>
</feature>
<evidence type="ECO:0000313" key="3">
    <source>
        <dbReference type="Proteomes" id="UP000315295"/>
    </source>
</evidence>
<protein>
    <submittedName>
        <fullName evidence="2">Uncharacterized protein</fullName>
    </submittedName>
</protein>
<keyword evidence="3" id="KW-1185">Reference proteome</keyword>
<feature type="compositionally biased region" description="Basic and acidic residues" evidence="1">
    <location>
        <begin position="12"/>
        <end position="22"/>
    </location>
</feature>
<evidence type="ECO:0000256" key="1">
    <source>
        <dbReference type="SAM" id="MobiDB-lite"/>
    </source>
</evidence>
<proteinExistence type="predicted"/>
<dbReference type="EMBL" id="VIEB01026116">
    <property type="protein sequence ID" value="TQD68545.1"/>
    <property type="molecule type" value="Genomic_DNA"/>
</dbReference>
<dbReference type="Proteomes" id="UP000315295">
    <property type="component" value="Unassembled WGS sequence"/>
</dbReference>
<name>A0A540K2N3_MALBA</name>
<comment type="caution">
    <text evidence="2">The sequence shown here is derived from an EMBL/GenBank/DDBJ whole genome shotgun (WGS) entry which is preliminary data.</text>
</comment>
<reference evidence="2 3" key="1">
    <citation type="journal article" date="2019" name="G3 (Bethesda)">
        <title>Sequencing of a Wild Apple (Malus baccata) Genome Unravels the Differences Between Cultivated and Wild Apple Species Regarding Disease Resistance and Cold Tolerance.</title>
        <authorList>
            <person name="Chen X."/>
        </authorList>
    </citation>
    <scope>NUCLEOTIDE SEQUENCE [LARGE SCALE GENOMIC DNA]</scope>
    <source>
        <strain evidence="3">cv. Shandingzi</strain>
        <tissue evidence="2">Leaves</tissue>
    </source>
</reference>
<evidence type="ECO:0000313" key="2">
    <source>
        <dbReference type="EMBL" id="TQD68545.1"/>
    </source>
</evidence>
<feature type="compositionally biased region" description="Polar residues" evidence="1">
    <location>
        <begin position="1"/>
        <end position="10"/>
    </location>
</feature>
<dbReference type="AlphaFoldDB" id="A0A540K2N3"/>
<gene>
    <name evidence="2" type="ORF">C1H46_045922</name>
</gene>
<accession>A0A540K2N3</accession>